<evidence type="ECO:0000256" key="1">
    <source>
        <dbReference type="SAM" id="Phobius"/>
    </source>
</evidence>
<name>A0A8D8MAA2_9HEMI</name>
<evidence type="ECO:0000313" key="2">
    <source>
        <dbReference type="EMBL" id="CAG6623531.1"/>
    </source>
</evidence>
<accession>A0A8D8MAA2</accession>
<protein>
    <submittedName>
        <fullName evidence="2">Uncharacterized protein</fullName>
    </submittedName>
</protein>
<keyword evidence="1" id="KW-0812">Transmembrane</keyword>
<dbReference type="AlphaFoldDB" id="A0A8D8MAA2"/>
<organism evidence="2">
    <name type="scientific">Cacopsylla melanoneura</name>
    <dbReference type="NCBI Taxonomy" id="428564"/>
    <lineage>
        <taxon>Eukaryota</taxon>
        <taxon>Metazoa</taxon>
        <taxon>Ecdysozoa</taxon>
        <taxon>Arthropoda</taxon>
        <taxon>Hexapoda</taxon>
        <taxon>Insecta</taxon>
        <taxon>Pterygota</taxon>
        <taxon>Neoptera</taxon>
        <taxon>Paraneoptera</taxon>
        <taxon>Hemiptera</taxon>
        <taxon>Sternorrhyncha</taxon>
        <taxon>Psylloidea</taxon>
        <taxon>Psyllidae</taxon>
        <taxon>Psyllinae</taxon>
        <taxon>Cacopsylla</taxon>
    </lineage>
</organism>
<keyword evidence="1" id="KW-0472">Membrane</keyword>
<keyword evidence="1" id="KW-1133">Transmembrane helix</keyword>
<sequence>MLFTSAVLRFIRQGSTSVFNLIYAIFLLFFFYYVGIIFIYLRVRVQVIGNLILGLDFQIEISHLFFCRFSSNVVKSIAELFFTFRALCEKMTLAPMPTVSGVYVSI</sequence>
<feature type="transmembrane region" description="Helical" evidence="1">
    <location>
        <begin position="21"/>
        <end position="41"/>
    </location>
</feature>
<dbReference type="EMBL" id="HBUF01055100">
    <property type="protein sequence ID" value="CAG6623531.1"/>
    <property type="molecule type" value="Transcribed_RNA"/>
</dbReference>
<reference evidence="2" key="1">
    <citation type="submission" date="2021-05" db="EMBL/GenBank/DDBJ databases">
        <authorList>
            <person name="Alioto T."/>
            <person name="Alioto T."/>
            <person name="Gomez Garrido J."/>
        </authorList>
    </citation>
    <scope>NUCLEOTIDE SEQUENCE</scope>
</reference>
<proteinExistence type="predicted"/>